<dbReference type="EMBL" id="HE965806">
    <property type="protein sequence ID" value="CCJ56123.1"/>
    <property type="molecule type" value="Genomic_DNA"/>
</dbReference>
<evidence type="ECO:0000256" key="6">
    <source>
        <dbReference type="ARBA" id="ARBA00023163"/>
    </source>
</evidence>
<comment type="similarity">
    <text evidence="7">Belongs to the MraZ family.</text>
</comment>
<dbReference type="PROSITE" id="PS51740">
    <property type="entry name" value="SPOVT_ABRB"/>
    <property type="match status" value="2"/>
</dbReference>
<dbReference type="KEGG" id="bbh:BN112_4209"/>
<keyword evidence="2 7" id="KW-0963">Cytoplasm</keyword>
<dbReference type="CDD" id="cd16321">
    <property type="entry name" value="MraZ_C"/>
    <property type="match status" value="1"/>
</dbReference>
<evidence type="ECO:0000256" key="5">
    <source>
        <dbReference type="ARBA" id="ARBA00023125"/>
    </source>
</evidence>
<feature type="domain" description="SpoVT-AbrB" evidence="8">
    <location>
        <begin position="26"/>
        <end position="72"/>
    </location>
</feature>
<evidence type="ECO:0000256" key="1">
    <source>
        <dbReference type="ARBA" id="ARBA00013860"/>
    </source>
</evidence>
<dbReference type="InterPro" id="IPR020603">
    <property type="entry name" value="MraZ_dom"/>
</dbReference>
<dbReference type="PANTHER" id="PTHR34701">
    <property type="entry name" value="TRANSCRIPTIONAL REGULATOR MRAZ"/>
    <property type="match status" value="1"/>
</dbReference>
<dbReference type="HAMAP" id="MF_01008">
    <property type="entry name" value="MraZ"/>
    <property type="match status" value="1"/>
</dbReference>
<evidence type="ECO:0000313" key="9">
    <source>
        <dbReference type="EMBL" id="CCJ56123.1"/>
    </source>
</evidence>
<gene>
    <name evidence="7 9" type="primary">mraZ</name>
    <name evidence="9" type="ORF">BN112_4209</name>
</gene>
<dbReference type="GO" id="GO:2000143">
    <property type="term" value="P:negative regulation of DNA-templated transcription initiation"/>
    <property type="evidence" value="ECO:0007669"/>
    <property type="project" value="TreeGrafter"/>
</dbReference>
<dbReference type="InterPro" id="IPR037914">
    <property type="entry name" value="SpoVT-AbrB_sf"/>
</dbReference>
<dbReference type="InterPro" id="IPR007159">
    <property type="entry name" value="SpoVT-AbrB_dom"/>
</dbReference>
<dbReference type="Proteomes" id="UP000007564">
    <property type="component" value="Chromosome"/>
</dbReference>
<name>A0A0C6PBV8_BORBO</name>
<dbReference type="GO" id="GO:0000976">
    <property type="term" value="F:transcription cis-regulatory region binding"/>
    <property type="evidence" value="ECO:0007669"/>
    <property type="project" value="TreeGrafter"/>
</dbReference>
<evidence type="ECO:0000313" key="10">
    <source>
        <dbReference type="Proteomes" id="UP000007564"/>
    </source>
</evidence>
<sequence>MKLLPVEWEKVGICATKWGKRVFQGSSALTLDAKGRISIPTRHRDALMDRAEGRLTLTRHPDGCLLVYPRPEWEEKRAQIAAFPMSARALQRLLLGNAQDVDIDGSGRVLIAPELRNASGMTRDVMLLGMGAHFELWDAASLARREAEDLAQGMPDVLNQFSF</sequence>
<dbReference type="NCBIfam" id="TIGR00242">
    <property type="entry name" value="division/cell wall cluster transcriptional repressor MraZ"/>
    <property type="match status" value="1"/>
</dbReference>
<keyword evidence="3" id="KW-0677">Repeat</keyword>
<dbReference type="InterPro" id="IPR035642">
    <property type="entry name" value="MraZ_N"/>
</dbReference>
<dbReference type="CDD" id="cd16320">
    <property type="entry name" value="MraZ_N"/>
    <property type="match status" value="1"/>
</dbReference>
<dbReference type="InterPro" id="IPR003444">
    <property type="entry name" value="MraZ"/>
</dbReference>
<keyword evidence="4 7" id="KW-0805">Transcription regulation</keyword>
<keyword evidence="6 7" id="KW-0804">Transcription</keyword>
<comment type="subunit">
    <text evidence="7">Forms oligomers.</text>
</comment>
<feature type="domain" description="SpoVT-AbrB" evidence="8">
    <location>
        <begin position="98"/>
        <end position="141"/>
    </location>
</feature>
<dbReference type="OrthoDB" id="9807753at2"/>
<dbReference type="GO" id="GO:0009295">
    <property type="term" value="C:nucleoid"/>
    <property type="evidence" value="ECO:0007669"/>
    <property type="project" value="UniProtKB-SubCell"/>
</dbReference>
<proteinExistence type="inferred from homology"/>
<dbReference type="HOGENOM" id="CLU_107907_2_1_4"/>
<evidence type="ECO:0000259" key="8">
    <source>
        <dbReference type="PROSITE" id="PS51740"/>
    </source>
</evidence>
<dbReference type="InterPro" id="IPR038619">
    <property type="entry name" value="MraZ_sf"/>
</dbReference>
<dbReference type="Gene3D" id="3.40.1550.20">
    <property type="entry name" value="Transcriptional regulator MraZ domain"/>
    <property type="match status" value="1"/>
</dbReference>
<reference evidence="9 10" key="1">
    <citation type="journal article" date="2012" name="BMC Genomics">
        <title>Comparative genomics of the classical Bordetella subspecies: the evolution and exchange of virulence-associated diversity amongst closely related pathogens.</title>
        <authorList>
            <person name="Park J."/>
            <person name="Zhang Y."/>
            <person name="Buboltz A.M."/>
            <person name="Zhang X."/>
            <person name="Schuster S.C."/>
            <person name="Ahuja U."/>
            <person name="Liu M."/>
            <person name="Miller J.F."/>
            <person name="Sebaihia M."/>
            <person name="Bentley S.D."/>
            <person name="Parkhill J."/>
            <person name="Harvill E.T."/>
        </authorList>
    </citation>
    <scope>NUCLEOTIDE SEQUENCE [LARGE SCALE GENOMIC DNA]</scope>
    <source>
        <strain evidence="9 10">253</strain>
    </source>
</reference>
<organism evidence="9 10">
    <name type="scientific">Bordetella bronchiseptica 253</name>
    <dbReference type="NCBI Taxonomy" id="568707"/>
    <lineage>
        <taxon>Bacteria</taxon>
        <taxon>Pseudomonadati</taxon>
        <taxon>Pseudomonadota</taxon>
        <taxon>Betaproteobacteria</taxon>
        <taxon>Burkholderiales</taxon>
        <taxon>Alcaligenaceae</taxon>
        <taxon>Bordetella</taxon>
    </lineage>
</organism>
<evidence type="ECO:0000256" key="2">
    <source>
        <dbReference type="ARBA" id="ARBA00022490"/>
    </source>
</evidence>
<dbReference type="AlphaFoldDB" id="A0A0C6PBV8"/>
<accession>A0A0C6PBV8</accession>
<evidence type="ECO:0000256" key="7">
    <source>
        <dbReference type="HAMAP-Rule" id="MF_01008"/>
    </source>
</evidence>
<comment type="subcellular location">
    <subcellularLocation>
        <location evidence="7">Cytoplasm</location>
        <location evidence="7">Nucleoid</location>
    </subcellularLocation>
</comment>
<keyword evidence="5 7" id="KW-0238">DNA-binding</keyword>
<dbReference type="GO" id="GO:0003700">
    <property type="term" value="F:DNA-binding transcription factor activity"/>
    <property type="evidence" value="ECO:0007669"/>
    <property type="project" value="UniProtKB-UniRule"/>
</dbReference>
<dbReference type="SUPFAM" id="SSF89447">
    <property type="entry name" value="AbrB/MazE/MraZ-like"/>
    <property type="match status" value="1"/>
</dbReference>
<protein>
    <recommendedName>
        <fullName evidence="1 7">Transcriptional regulator MraZ</fullName>
    </recommendedName>
</protein>
<dbReference type="Pfam" id="PF02381">
    <property type="entry name" value="MraZ"/>
    <property type="match status" value="2"/>
</dbReference>
<dbReference type="GO" id="GO:0005737">
    <property type="term" value="C:cytoplasm"/>
    <property type="evidence" value="ECO:0007669"/>
    <property type="project" value="UniProtKB-UniRule"/>
</dbReference>
<dbReference type="InterPro" id="IPR035644">
    <property type="entry name" value="MraZ_C"/>
</dbReference>
<dbReference type="PANTHER" id="PTHR34701:SF1">
    <property type="entry name" value="TRANSCRIPTIONAL REGULATOR MRAZ"/>
    <property type="match status" value="1"/>
</dbReference>
<evidence type="ECO:0000256" key="4">
    <source>
        <dbReference type="ARBA" id="ARBA00023015"/>
    </source>
</evidence>
<evidence type="ECO:0000256" key="3">
    <source>
        <dbReference type="ARBA" id="ARBA00022737"/>
    </source>
</evidence>